<accession>A0A238FAX6</accession>
<reference evidence="3" key="1">
    <citation type="submission" date="2016-09" db="EMBL/GenBank/DDBJ databases">
        <authorList>
            <person name="Jeantristanb JTB J.-T."/>
            <person name="Ricardo R."/>
        </authorList>
    </citation>
    <scope>NUCLEOTIDE SEQUENCE [LARGE SCALE GENOMIC DNA]</scope>
</reference>
<keyword evidence="3" id="KW-1185">Reference proteome</keyword>
<proteinExistence type="predicted"/>
<feature type="compositionally biased region" description="Basic and acidic residues" evidence="1">
    <location>
        <begin position="1"/>
        <end position="11"/>
    </location>
</feature>
<feature type="compositionally biased region" description="Polar residues" evidence="1">
    <location>
        <begin position="371"/>
        <end position="380"/>
    </location>
</feature>
<feature type="compositionally biased region" description="Low complexity" evidence="1">
    <location>
        <begin position="314"/>
        <end position="332"/>
    </location>
</feature>
<feature type="region of interest" description="Disordered" evidence="1">
    <location>
        <begin position="1"/>
        <end position="23"/>
    </location>
</feature>
<evidence type="ECO:0000256" key="1">
    <source>
        <dbReference type="SAM" id="MobiDB-lite"/>
    </source>
</evidence>
<evidence type="ECO:0000313" key="2">
    <source>
        <dbReference type="EMBL" id="SCV69044.1"/>
    </source>
</evidence>
<gene>
    <name evidence="2" type="ORF">BQ2448_2064</name>
</gene>
<dbReference type="STRING" id="269621.A0A238FAX6"/>
<feature type="region of interest" description="Disordered" evidence="1">
    <location>
        <begin position="231"/>
        <end position="387"/>
    </location>
</feature>
<protein>
    <submittedName>
        <fullName evidence="2">BQ2448_2064 protein</fullName>
    </submittedName>
</protein>
<organism evidence="2 3">
    <name type="scientific">Microbotryum intermedium</name>
    <dbReference type="NCBI Taxonomy" id="269621"/>
    <lineage>
        <taxon>Eukaryota</taxon>
        <taxon>Fungi</taxon>
        <taxon>Dikarya</taxon>
        <taxon>Basidiomycota</taxon>
        <taxon>Pucciniomycotina</taxon>
        <taxon>Microbotryomycetes</taxon>
        <taxon>Microbotryales</taxon>
        <taxon>Microbotryaceae</taxon>
        <taxon>Microbotryum</taxon>
    </lineage>
</organism>
<feature type="compositionally biased region" description="Basic residues" evidence="1">
    <location>
        <begin position="234"/>
        <end position="243"/>
    </location>
</feature>
<dbReference type="OrthoDB" id="2535391at2759"/>
<dbReference type="EMBL" id="FMSP01000004">
    <property type="protein sequence ID" value="SCV69044.1"/>
    <property type="molecule type" value="Genomic_DNA"/>
</dbReference>
<feature type="region of interest" description="Disordered" evidence="1">
    <location>
        <begin position="424"/>
        <end position="445"/>
    </location>
</feature>
<dbReference type="AlphaFoldDB" id="A0A238FAX6"/>
<sequence>MLARARDRESASRSAGTRIGQLQGGMINTGSTLTHPPLEWVACLGCLRSHPSVSSSTDPWDDLYITTCCHVLCARCAFGRRTDELAATAHQSTPKDLPSNETLDTLSLSCAVCFSNTQFMVLDENIPRELAPCFRPLASTLEDLSAATHWQVDHLALQVAWLRHKCERQKGNLTKLVQELKRVKGHLGLVKMQRHVRSTYRKRLTSNCGPRRKIRELEQENERLRALVSSLRSHTQHGHKFRVPRTPEVNHPVYLPRENPTQIHKHRPGHDIAGSEAHDDPRRPQSAAASLPDAPARYSLPTSKNGSSERQRPISRASSTARSPPRRSASVSTKSPRNGPYREKLASYIHDPLATPRPHAPARQVLGSRPASAQSTTRASQWLRPSAPQLRRASTAQGIRQQFEPVNSAQYRARQELAGLGKIDEETTTLNTSEAQWGRYQPPTPSRGMLGGTGTASHVDTGAIGVSTPRQRFIPHPANAPGATDYNGVRSASLPRGFQTAGDLHRLG</sequence>
<evidence type="ECO:0000313" key="3">
    <source>
        <dbReference type="Proteomes" id="UP000198372"/>
    </source>
</evidence>
<dbReference type="Proteomes" id="UP000198372">
    <property type="component" value="Unassembled WGS sequence"/>
</dbReference>
<name>A0A238FAX6_9BASI</name>